<evidence type="ECO:0000313" key="2">
    <source>
        <dbReference type="Proteomes" id="UP001642487"/>
    </source>
</evidence>
<dbReference type="Proteomes" id="UP001642487">
    <property type="component" value="Chromosome 3"/>
</dbReference>
<accession>A0ABP0YAK7</accession>
<proteinExistence type="predicted"/>
<name>A0ABP0YAK7_9ROSI</name>
<sequence length="108" mass="12626">MSLKTVEQSPSLADPKLEELLKEEEKRTKMGKKSSPFFPAAPPFNVDDKIDEEKRAIKDVCYEQTWQDVVFSLLFLCGVKPFCSIPPNNNKEIKKFPPCYYWWDHLNI</sequence>
<gene>
    <name evidence="1" type="ORF">CITCOLO1_LOCUS9412</name>
</gene>
<dbReference type="EMBL" id="OZ021737">
    <property type="protein sequence ID" value="CAK9317507.1"/>
    <property type="molecule type" value="Genomic_DNA"/>
</dbReference>
<keyword evidence="2" id="KW-1185">Reference proteome</keyword>
<evidence type="ECO:0000313" key="1">
    <source>
        <dbReference type="EMBL" id="CAK9317507.1"/>
    </source>
</evidence>
<organism evidence="1 2">
    <name type="scientific">Citrullus colocynthis</name>
    <name type="common">colocynth</name>
    <dbReference type="NCBI Taxonomy" id="252529"/>
    <lineage>
        <taxon>Eukaryota</taxon>
        <taxon>Viridiplantae</taxon>
        <taxon>Streptophyta</taxon>
        <taxon>Embryophyta</taxon>
        <taxon>Tracheophyta</taxon>
        <taxon>Spermatophyta</taxon>
        <taxon>Magnoliopsida</taxon>
        <taxon>eudicotyledons</taxon>
        <taxon>Gunneridae</taxon>
        <taxon>Pentapetalae</taxon>
        <taxon>rosids</taxon>
        <taxon>fabids</taxon>
        <taxon>Cucurbitales</taxon>
        <taxon>Cucurbitaceae</taxon>
        <taxon>Benincaseae</taxon>
        <taxon>Citrullus</taxon>
    </lineage>
</organism>
<protein>
    <submittedName>
        <fullName evidence="1">Uncharacterized protein</fullName>
    </submittedName>
</protein>
<reference evidence="1 2" key="1">
    <citation type="submission" date="2024-03" db="EMBL/GenBank/DDBJ databases">
        <authorList>
            <person name="Gkanogiannis A."/>
            <person name="Becerra Lopez-Lavalle L."/>
        </authorList>
    </citation>
    <scope>NUCLEOTIDE SEQUENCE [LARGE SCALE GENOMIC DNA]</scope>
</reference>